<dbReference type="CDD" id="cd06853">
    <property type="entry name" value="GT_WecA_like"/>
    <property type="match status" value="1"/>
</dbReference>
<sequence length="211" mass="22581">MLTPLVRHFALKHGFVDCPQRARKVHKNAVPRLGGAAILFSFVLVLFFGGLTVPELRNTLWGDSHVGGIIVLGSLSIFVIGVLDDLSRLSPKVKLLVEFITAALVVWFAKLGFHDVQFLGFGDLSIPEWMGFGMACLWIVGMANAVNLIDGLDGLASGVTLMGLTAIALVGYLAGIPHVTWMATMLIGCILGFLVFNSRPASIFLGDCGSL</sequence>
<proteinExistence type="predicted"/>
<evidence type="ECO:0000313" key="8">
    <source>
        <dbReference type="EMBL" id="SVD27150.1"/>
    </source>
</evidence>
<dbReference type="Pfam" id="PF00953">
    <property type="entry name" value="Glycos_transf_4"/>
    <property type="match status" value="1"/>
</dbReference>
<dbReference type="GO" id="GO:0044038">
    <property type="term" value="P:cell wall macromolecule biosynthetic process"/>
    <property type="evidence" value="ECO:0007669"/>
    <property type="project" value="TreeGrafter"/>
</dbReference>
<feature type="transmembrane region" description="Helical" evidence="7">
    <location>
        <begin position="179"/>
        <end position="196"/>
    </location>
</feature>
<comment type="subcellular location">
    <subcellularLocation>
        <location evidence="1">Cell membrane</location>
        <topology evidence="1">Multi-pass membrane protein</topology>
    </subcellularLocation>
</comment>
<keyword evidence="4 7" id="KW-0812">Transmembrane</keyword>
<evidence type="ECO:0000256" key="1">
    <source>
        <dbReference type="ARBA" id="ARBA00004651"/>
    </source>
</evidence>
<evidence type="ECO:0000256" key="3">
    <source>
        <dbReference type="ARBA" id="ARBA00022679"/>
    </source>
</evidence>
<reference evidence="8" key="1">
    <citation type="submission" date="2018-05" db="EMBL/GenBank/DDBJ databases">
        <authorList>
            <person name="Lanie J.A."/>
            <person name="Ng W.-L."/>
            <person name="Kazmierczak K.M."/>
            <person name="Andrzejewski T.M."/>
            <person name="Davidsen T.M."/>
            <person name="Wayne K.J."/>
            <person name="Tettelin H."/>
            <person name="Glass J.I."/>
            <person name="Rusch D."/>
            <person name="Podicherti R."/>
            <person name="Tsui H.-C.T."/>
            <person name="Winkler M.E."/>
        </authorList>
    </citation>
    <scope>NUCLEOTIDE SEQUENCE</scope>
</reference>
<feature type="transmembrane region" description="Helical" evidence="7">
    <location>
        <begin position="33"/>
        <end position="53"/>
    </location>
</feature>
<dbReference type="InterPro" id="IPR018480">
    <property type="entry name" value="PNAcMuramoyl-5peptid_Trfase_CS"/>
</dbReference>
<dbReference type="GO" id="GO:0005886">
    <property type="term" value="C:plasma membrane"/>
    <property type="evidence" value="ECO:0007669"/>
    <property type="project" value="UniProtKB-SubCell"/>
</dbReference>
<dbReference type="InterPro" id="IPR000715">
    <property type="entry name" value="Glycosyl_transferase_4"/>
</dbReference>
<feature type="transmembrane region" description="Helical" evidence="7">
    <location>
        <begin position="95"/>
        <end position="113"/>
    </location>
</feature>
<evidence type="ECO:0000256" key="6">
    <source>
        <dbReference type="ARBA" id="ARBA00023136"/>
    </source>
</evidence>
<evidence type="ECO:0000256" key="2">
    <source>
        <dbReference type="ARBA" id="ARBA00022475"/>
    </source>
</evidence>
<keyword evidence="5 7" id="KW-1133">Transmembrane helix</keyword>
<feature type="transmembrane region" description="Helical" evidence="7">
    <location>
        <begin position="129"/>
        <end position="148"/>
    </location>
</feature>
<dbReference type="GO" id="GO:0071555">
    <property type="term" value="P:cell wall organization"/>
    <property type="evidence" value="ECO:0007669"/>
    <property type="project" value="TreeGrafter"/>
</dbReference>
<organism evidence="8">
    <name type="scientific">marine metagenome</name>
    <dbReference type="NCBI Taxonomy" id="408172"/>
    <lineage>
        <taxon>unclassified sequences</taxon>
        <taxon>metagenomes</taxon>
        <taxon>ecological metagenomes</taxon>
    </lineage>
</organism>
<dbReference type="GO" id="GO:0016780">
    <property type="term" value="F:phosphotransferase activity, for other substituted phosphate groups"/>
    <property type="evidence" value="ECO:0007669"/>
    <property type="project" value="InterPro"/>
</dbReference>
<dbReference type="AlphaFoldDB" id="A0A382TYM1"/>
<dbReference type="GO" id="GO:0009103">
    <property type="term" value="P:lipopolysaccharide biosynthetic process"/>
    <property type="evidence" value="ECO:0007669"/>
    <property type="project" value="TreeGrafter"/>
</dbReference>
<protein>
    <submittedName>
        <fullName evidence="8">Uncharacterized protein</fullName>
    </submittedName>
</protein>
<keyword evidence="3" id="KW-0808">Transferase</keyword>
<evidence type="ECO:0000256" key="7">
    <source>
        <dbReference type="SAM" id="Phobius"/>
    </source>
</evidence>
<dbReference type="PANTHER" id="PTHR22926:SF3">
    <property type="entry name" value="UNDECAPRENYL-PHOSPHATE ALPHA-N-ACETYLGLUCOSAMINYL 1-PHOSPHATE TRANSFERASE"/>
    <property type="match status" value="1"/>
</dbReference>
<name>A0A382TYM1_9ZZZZ</name>
<feature type="transmembrane region" description="Helical" evidence="7">
    <location>
        <begin position="65"/>
        <end position="83"/>
    </location>
</feature>
<evidence type="ECO:0000256" key="5">
    <source>
        <dbReference type="ARBA" id="ARBA00022989"/>
    </source>
</evidence>
<keyword evidence="2" id="KW-1003">Cell membrane</keyword>
<feature type="non-terminal residue" evidence="8">
    <location>
        <position position="211"/>
    </location>
</feature>
<accession>A0A382TYM1</accession>
<evidence type="ECO:0000256" key="4">
    <source>
        <dbReference type="ARBA" id="ARBA00022692"/>
    </source>
</evidence>
<feature type="transmembrane region" description="Helical" evidence="7">
    <location>
        <begin position="155"/>
        <end position="173"/>
    </location>
</feature>
<dbReference type="PANTHER" id="PTHR22926">
    <property type="entry name" value="PHOSPHO-N-ACETYLMURAMOYL-PENTAPEPTIDE-TRANSFERASE"/>
    <property type="match status" value="1"/>
</dbReference>
<dbReference type="EMBL" id="UINC01140165">
    <property type="protein sequence ID" value="SVD27150.1"/>
    <property type="molecule type" value="Genomic_DNA"/>
</dbReference>
<gene>
    <name evidence="8" type="ORF">METZ01_LOCUS380004</name>
</gene>
<keyword evidence="6 7" id="KW-0472">Membrane</keyword>
<dbReference type="PROSITE" id="PS01348">
    <property type="entry name" value="MRAY_2"/>
    <property type="match status" value="1"/>
</dbReference>